<feature type="transmembrane region" description="Helical" evidence="7">
    <location>
        <begin position="178"/>
        <end position="196"/>
    </location>
</feature>
<comment type="subcellular location">
    <subcellularLocation>
        <location evidence="1">Cell membrane</location>
        <topology evidence="1">Multi-pass membrane protein</topology>
    </subcellularLocation>
</comment>
<accession>A0A4R7HWZ2</accession>
<gene>
    <name evidence="9" type="ORF">BDK89_1238</name>
</gene>
<keyword evidence="2 6" id="KW-1003">Cell membrane</keyword>
<comment type="similarity">
    <text evidence="6">Belongs to the ABC-4 integral membrane protein family. FtsX subfamily.</text>
</comment>
<evidence type="ECO:0000313" key="9">
    <source>
        <dbReference type="EMBL" id="TDT15662.1"/>
    </source>
</evidence>
<protein>
    <recommendedName>
        <fullName evidence="6">Cell division protein FtsX</fullName>
    </recommendedName>
</protein>
<dbReference type="InterPro" id="IPR003838">
    <property type="entry name" value="ABC3_permease_C"/>
</dbReference>
<dbReference type="GO" id="GO:0005886">
    <property type="term" value="C:plasma membrane"/>
    <property type="evidence" value="ECO:0007669"/>
    <property type="project" value="UniProtKB-SubCell"/>
</dbReference>
<dbReference type="GO" id="GO:0051301">
    <property type="term" value="P:cell division"/>
    <property type="evidence" value="ECO:0007669"/>
    <property type="project" value="UniProtKB-KW"/>
</dbReference>
<keyword evidence="4 7" id="KW-1133">Transmembrane helix</keyword>
<dbReference type="OrthoDB" id="9812531at2"/>
<sequence>MFSRLGYTFRETYASFRRNVTLTVAAIITAAVSLLIFGLTLLIQRGFDNLLQRWEGGVEMIVFVNAGTQPDGLQFISDALQEQVNSGTVQSFEYCDVDCSLADADVVLAGDPTTRELLDETNIPTLFKVVPSESTDVTFLRGLKEAYQTLPSVHSVTLAEDQLDLISKLQGFVSTYTTGLWIALMAASGLLIWNTIRTAMFARRREIEVMKLVGATDWFIRIPFMLEGLIQGVLGAFAAIGAMLFINWRWTEGVKDFPDSSGMTALVVVDGYQWWVALIILAFGALVGMIGSGIAASRFLDV</sequence>
<evidence type="ECO:0000313" key="10">
    <source>
        <dbReference type="Proteomes" id="UP000294558"/>
    </source>
</evidence>
<dbReference type="PANTHER" id="PTHR47755:SF1">
    <property type="entry name" value="CELL DIVISION PROTEIN FTSX"/>
    <property type="match status" value="1"/>
</dbReference>
<dbReference type="RefSeq" id="WP_133868099.1">
    <property type="nucleotide sequence ID" value="NZ_JAVJPS010000021.1"/>
</dbReference>
<name>A0A4R7HWZ2_9ACTN</name>
<dbReference type="Pfam" id="PF02687">
    <property type="entry name" value="FtsX"/>
    <property type="match status" value="1"/>
</dbReference>
<evidence type="ECO:0000256" key="1">
    <source>
        <dbReference type="ARBA" id="ARBA00004651"/>
    </source>
</evidence>
<keyword evidence="6" id="KW-0131">Cell cycle</keyword>
<evidence type="ECO:0000256" key="5">
    <source>
        <dbReference type="ARBA" id="ARBA00023136"/>
    </source>
</evidence>
<comment type="caution">
    <text evidence="9">The sequence shown here is derived from an EMBL/GenBank/DDBJ whole genome shotgun (WGS) entry which is preliminary data.</text>
</comment>
<evidence type="ECO:0000256" key="6">
    <source>
        <dbReference type="PIRNR" id="PIRNR003097"/>
    </source>
</evidence>
<evidence type="ECO:0000256" key="4">
    <source>
        <dbReference type="ARBA" id="ARBA00022989"/>
    </source>
</evidence>
<dbReference type="Proteomes" id="UP000294558">
    <property type="component" value="Unassembled WGS sequence"/>
</dbReference>
<feature type="transmembrane region" description="Helical" evidence="7">
    <location>
        <begin position="20"/>
        <end position="43"/>
    </location>
</feature>
<dbReference type="EMBL" id="SOAU01000001">
    <property type="protein sequence ID" value="TDT15662.1"/>
    <property type="molecule type" value="Genomic_DNA"/>
</dbReference>
<organism evidence="9 10">
    <name type="scientific">Ilumatobacter fluminis</name>
    <dbReference type="NCBI Taxonomy" id="467091"/>
    <lineage>
        <taxon>Bacteria</taxon>
        <taxon>Bacillati</taxon>
        <taxon>Actinomycetota</taxon>
        <taxon>Acidimicrobiia</taxon>
        <taxon>Acidimicrobiales</taxon>
        <taxon>Ilumatobacteraceae</taxon>
        <taxon>Ilumatobacter</taxon>
    </lineage>
</organism>
<dbReference type="PIRSF" id="PIRSF003097">
    <property type="entry name" value="FtsX"/>
    <property type="match status" value="1"/>
</dbReference>
<keyword evidence="3 7" id="KW-0812">Transmembrane</keyword>
<evidence type="ECO:0000259" key="8">
    <source>
        <dbReference type="Pfam" id="PF02687"/>
    </source>
</evidence>
<feature type="transmembrane region" description="Helical" evidence="7">
    <location>
        <begin position="272"/>
        <end position="296"/>
    </location>
</feature>
<dbReference type="PANTHER" id="PTHR47755">
    <property type="entry name" value="CELL DIVISION PROTEIN FTSX"/>
    <property type="match status" value="1"/>
</dbReference>
<dbReference type="InterPro" id="IPR004513">
    <property type="entry name" value="FtsX"/>
</dbReference>
<feature type="transmembrane region" description="Helical" evidence="7">
    <location>
        <begin position="229"/>
        <end position="250"/>
    </location>
</feature>
<evidence type="ECO:0000256" key="2">
    <source>
        <dbReference type="ARBA" id="ARBA00022475"/>
    </source>
</evidence>
<proteinExistence type="inferred from homology"/>
<keyword evidence="6 9" id="KW-0132">Cell division</keyword>
<evidence type="ECO:0000256" key="7">
    <source>
        <dbReference type="SAM" id="Phobius"/>
    </source>
</evidence>
<reference evidence="9 10" key="1">
    <citation type="submission" date="2019-03" db="EMBL/GenBank/DDBJ databases">
        <title>Sequencing the genomes of 1000 actinobacteria strains.</title>
        <authorList>
            <person name="Klenk H.-P."/>
        </authorList>
    </citation>
    <scope>NUCLEOTIDE SEQUENCE [LARGE SCALE GENOMIC DNA]</scope>
    <source>
        <strain evidence="9 10">DSM 18936</strain>
    </source>
</reference>
<feature type="domain" description="ABC3 transporter permease C-terminal" evidence="8">
    <location>
        <begin position="183"/>
        <end position="299"/>
    </location>
</feature>
<keyword evidence="5 6" id="KW-0472">Membrane</keyword>
<evidence type="ECO:0000256" key="3">
    <source>
        <dbReference type="ARBA" id="ARBA00022692"/>
    </source>
</evidence>
<keyword evidence="10" id="KW-1185">Reference proteome</keyword>
<dbReference type="AlphaFoldDB" id="A0A4R7HWZ2"/>